<feature type="compositionally biased region" description="Basic and acidic residues" evidence="1">
    <location>
        <begin position="83"/>
        <end position="93"/>
    </location>
</feature>
<feature type="compositionally biased region" description="Acidic residues" evidence="1">
    <location>
        <begin position="65"/>
        <end position="82"/>
    </location>
</feature>
<reference evidence="3 4" key="1">
    <citation type="submission" date="2019-02" db="EMBL/GenBank/DDBJ databases">
        <title>Genome sequencing of the rare red list fungi Phellinidium pouzarii.</title>
        <authorList>
            <person name="Buettner E."/>
            <person name="Kellner H."/>
        </authorList>
    </citation>
    <scope>NUCLEOTIDE SEQUENCE [LARGE SCALE GENOMIC DNA]</scope>
    <source>
        <strain evidence="3 4">DSM 108285</strain>
    </source>
</reference>
<dbReference type="PANTHER" id="PTHR12203:SF118">
    <property type="entry name" value="BETA-1,2-XYLOSYLTRANSFERASE 1"/>
    <property type="match status" value="1"/>
</dbReference>
<sequence length="643" mass="73939">MDSSEAKLRAGQARDDHFSKYLAIVTPWGRTKPTHEVAQPAQVQLPAAIDTGVNLLPEIPPTLQTDDDELEGDEDVVPDDYSEEAHSGDLPDHDWRTDGLLAVNPDGAHPIYELVRRAALQWEKKQRRASKTLKQAVREYERRYNRLPPKGFNHWWDYVQKHNVQLPDEYDQIYKDLEPYWGVDPLELRTAQAEWEAHRDSFTLGKDSQEHVVTIVNMSMAKERETEFLKWGAKPQMDLLKDVYQFIPPFRATFSPHDNPNQFVDWAWKNAAVEAAKKGTYIKPEDLQPIERRGWSAACPPYSPLYLDPPSIGDKPTPQTSKTFIHDHRAAMDPCYHPQHILTHGTFLSFESNIVPSRFPAPQLSNCATSLHADIHATSLSQSSVFAKDDPLWEEKEDDRLLWRGTPTGMWHRKDLSWRSSQRVRLVNLTGPVAESMPSVEDEDDFSLVRYLRPGRPANKPVGEPAEEDRANLNDALMDIGFAGDVGNCEADICDVMQQELTWRPRVDTSPRGAGRYKYFIDVDGNGWSARFRQLMSRHALVFKATLFPEWWTDRVQAWVHYVPVQVDYSDLYDNLVFFGGDLSGEGAHDEMAKTIANAGRDWVSRYWREEDVTAYMFRLWLEYARVMSVDRESMTFHLPTNN</sequence>
<feature type="region of interest" description="Disordered" evidence="1">
    <location>
        <begin position="58"/>
        <end position="93"/>
    </location>
</feature>
<dbReference type="PANTHER" id="PTHR12203">
    <property type="entry name" value="KDEL LYS-ASP-GLU-LEU CONTAINING - RELATED"/>
    <property type="match status" value="1"/>
</dbReference>
<accession>A0A4S4L785</accession>
<evidence type="ECO:0000259" key="2">
    <source>
        <dbReference type="SMART" id="SM00672"/>
    </source>
</evidence>
<evidence type="ECO:0000256" key="1">
    <source>
        <dbReference type="SAM" id="MobiDB-lite"/>
    </source>
</evidence>
<dbReference type="EMBL" id="SGPK01000144">
    <property type="protein sequence ID" value="THH07412.1"/>
    <property type="molecule type" value="Genomic_DNA"/>
</dbReference>
<evidence type="ECO:0000313" key="4">
    <source>
        <dbReference type="Proteomes" id="UP000308199"/>
    </source>
</evidence>
<evidence type="ECO:0000313" key="3">
    <source>
        <dbReference type="EMBL" id="THH07412.1"/>
    </source>
</evidence>
<name>A0A4S4L785_9AGAM</name>
<dbReference type="Pfam" id="PF05686">
    <property type="entry name" value="Glyco_transf_90"/>
    <property type="match status" value="1"/>
</dbReference>
<dbReference type="OrthoDB" id="541052at2759"/>
<dbReference type="SMART" id="SM00672">
    <property type="entry name" value="CAP10"/>
    <property type="match status" value="1"/>
</dbReference>
<dbReference type="Proteomes" id="UP000308199">
    <property type="component" value="Unassembled WGS sequence"/>
</dbReference>
<protein>
    <recommendedName>
        <fullName evidence="2">Glycosyl transferase CAP10 domain-containing protein</fullName>
    </recommendedName>
</protein>
<organism evidence="3 4">
    <name type="scientific">Phellinidium pouzarii</name>
    <dbReference type="NCBI Taxonomy" id="167371"/>
    <lineage>
        <taxon>Eukaryota</taxon>
        <taxon>Fungi</taxon>
        <taxon>Dikarya</taxon>
        <taxon>Basidiomycota</taxon>
        <taxon>Agaricomycotina</taxon>
        <taxon>Agaricomycetes</taxon>
        <taxon>Hymenochaetales</taxon>
        <taxon>Hymenochaetaceae</taxon>
        <taxon>Phellinidium</taxon>
    </lineage>
</organism>
<comment type="caution">
    <text evidence="3">The sequence shown here is derived from an EMBL/GenBank/DDBJ whole genome shotgun (WGS) entry which is preliminary data.</text>
</comment>
<proteinExistence type="predicted"/>
<feature type="domain" description="Glycosyl transferase CAP10" evidence="2">
    <location>
        <begin position="341"/>
        <end position="631"/>
    </location>
</feature>
<keyword evidence="4" id="KW-1185">Reference proteome</keyword>
<dbReference type="InterPro" id="IPR006598">
    <property type="entry name" value="CAP10"/>
</dbReference>
<dbReference type="InterPro" id="IPR051091">
    <property type="entry name" value="O-Glucosyltr/Glycosyltrsf_90"/>
</dbReference>
<gene>
    <name evidence="3" type="ORF">EW145_g3402</name>
</gene>
<dbReference type="AlphaFoldDB" id="A0A4S4L785"/>